<dbReference type="GO" id="GO:0008556">
    <property type="term" value="F:P-type potassium transmembrane transporter activity"/>
    <property type="evidence" value="ECO:0007669"/>
    <property type="project" value="InterPro"/>
</dbReference>
<name>A0A1B3CQ30_PSEFL</name>
<protein>
    <submittedName>
        <fullName evidence="1">K(+)-transporting ATPase subunit F</fullName>
    </submittedName>
</protein>
<reference evidence="1 2" key="1">
    <citation type="submission" date="2020-10" db="EMBL/GenBank/DDBJ databases">
        <title>Complete genome sequence of a novel Pseudomonas fluorescens strain isolated from the flower of kumarahou (Pomaderris kumeraho).</title>
        <authorList>
            <person name="Summers M.C."/>
            <person name="Nowak V."/>
            <person name="Fairhurst M.J."/>
            <person name="Owen J.G."/>
            <person name="Gerth M.L."/>
            <person name="Patrick W.M."/>
        </authorList>
    </citation>
    <scope>NUCLEOTIDE SEQUENCE [LARGE SCALE GENOMIC DNA]</scope>
    <source>
        <strain evidence="1 2">KF1</strain>
    </source>
</reference>
<dbReference type="NCBIfam" id="TIGR02115">
    <property type="entry name" value="potass_kdpF"/>
    <property type="match status" value="1"/>
</dbReference>
<dbReference type="Pfam" id="PF09604">
    <property type="entry name" value="Potass_KdpF"/>
    <property type="match status" value="1"/>
</dbReference>
<gene>
    <name evidence="1" type="primary">kdpF</name>
    <name evidence="1" type="ORF">IM720_10810</name>
</gene>
<dbReference type="InterPro" id="IPR011726">
    <property type="entry name" value="KdpF"/>
</dbReference>
<dbReference type="EMBL" id="CP063233">
    <property type="protein sequence ID" value="QOU07187.1"/>
    <property type="molecule type" value="Genomic_DNA"/>
</dbReference>
<organism evidence="1 2">
    <name type="scientific">Pseudomonas fluorescens</name>
    <dbReference type="NCBI Taxonomy" id="294"/>
    <lineage>
        <taxon>Bacteria</taxon>
        <taxon>Pseudomonadati</taxon>
        <taxon>Pseudomonadota</taxon>
        <taxon>Gammaproteobacteria</taxon>
        <taxon>Pseudomonadales</taxon>
        <taxon>Pseudomonadaceae</taxon>
        <taxon>Pseudomonas</taxon>
    </lineage>
</organism>
<dbReference type="Proteomes" id="UP000593833">
    <property type="component" value="Chromosome"/>
</dbReference>
<dbReference type="GO" id="GO:0005886">
    <property type="term" value="C:plasma membrane"/>
    <property type="evidence" value="ECO:0007669"/>
    <property type="project" value="InterPro"/>
</dbReference>
<dbReference type="AlphaFoldDB" id="A0A1B3CQ30"/>
<dbReference type="OrthoDB" id="6977507at2"/>
<evidence type="ECO:0000313" key="2">
    <source>
        <dbReference type="Proteomes" id="UP000593833"/>
    </source>
</evidence>
<sequence length="32" mass="3564">MLTLTFIYIASGFCAVGLFAYLGYALIRAEKF</sequence>
<dbReference type="RefSeq" id="WP_069075609.1">
    <property type="nucleotide sequence ID" value="NZ_CP015637.1"/>
</dbReference>
<proteinExistence type="predicted"/>
<accession>A0A1B3CQ30</accession>
<evidence type="ECO:0000313" key="1">
    <source>
        <dbReference type="EMBL" id="QOU07187.1"/>
    </source>
</evidence>